<evidence type="ECO:0000256" key="2">
    <source>
        <dbReference type="ARBA" id="ARBA00022722"/>
    </source>
</evidence>
<feature type="chain" id="PRO_5002659941" evidence="5">
    <location>
        <begin position="22"/>
        <end position="365"/>
    </location>
</feature>
<dbReference type="GeneID" id="89453803"/>
<evidence type="ECO:0000313" key="8">
    <source>
        <dbReference type="Proteomes" id="UP000002297"/>
    </source>
</evidence>
<evidence type="ECO:0000256" key="3">
    <source>
        <dbReference type="ARBA" id="ARBA00022729"/>
    </source>
</evidence>
<evidence type="ECO:0000256" key="1">
    <source>
        <dbReference type="ARBA" id="ARBA00006429"/>
    </source>
</evidence>
<dbReference type="Pfam" id="PF04231">
    <property type="entry name" value="Endonuclease_1"/>
    <property type="match status" value="1"/>
</dbReference>
<protein>
    <submittedName>
        <fullName evidence="7">Putative secreted ribonuclease</fullName>
    </submittedName>
</protein>
<dbReference type="KEGG" id="cat:CA2559_10308"/>
<dbReference type="InterPro" id="IPR007346">
    <property type="entry name" value="Endonuclease-I"/>
</dbReference>
<dbReference type="AlphaFoldDB" id="A3U9D4"/>
<evidence type="ECO:0000256" key="5">
    <source>
        <dbReference type="SAM" id="SignalP"/>
    </source>
</evidence>
<keyword evidence="4" id="KW-0378">Hydrolase</keyword>
<dbReference type="Pfam" id="PF18962">
    <property type="entry name" value="Por_Secre_tail"/>
    <property type="match status" value="1"/>
</dbReference>
<name>A3U9D4_CROAH</name>
<dbReference type="OrthoDB" id="5485925at2"/>
<evidence type="ECO:0000256" key="4">
    <source>
        <dbReference type="ARBA" id="ARBA00022801"/>
    </source>
</evidence>
<accession>A3U9D4</accession>
<dbReference type="InterPro" id="IPR044925">
    <property type="entry name" value="His-Me_finger_sf"/>
</dbReference>
<keyword evidence="3 5" id="KW-0732">Signal</keyword>
<keyword evidence="2" id="KW-0540">Nuclease</keyword>
<dbReference type="Proteomes" id="UP000002297">
    <property type="component" value="Chromosome"/>
</dbReference>
<dbReference type="RefSeq" id="WP_013187805.1">
    <property type="nucleotide sequence ID" value="NC_014230.1"/>
</dbReference>
<dbReference type="SUPFAM" id="SSF54060">
    <property type="entry name" value="His-Me finger endonucleases"/>
    <property type="match status" value="1"/>
</dbReference>
<evidence type="ECO:0000259" key="6">
    <source>
        <dbReference type="Pfam" id="PF18962"/>
    </source>
</evidence>
<feature type="domain" description="Secretion system C-terminal sorting" evidence="6">
    <location>
        <begin position="293"/>
        <end position="363"/>
    </location>
</feature>
<dbReference type="GO" id="GO:0004518">
    <property type="term" value="F:nuclease activity"/>
    <property type="evidence" value="ECO:0007669"/>
    <property type="project" value="UniProtKB-KW"/>
</dbReference>
<dbReference type="InterPro" id="IPR026444">
    <property type="entry name" value="Secre_tail"/>
</dbReference>
<reference evidence="7 8" key="1">
    <citation type="journal article" date="2010" name="J. Bacteriol.">
        <title>The complete genome sequence of Croceibacter atlanticus HTCC2559T.</title>
        <authorList>
            <person name="Oh H.M."/>
            <person name="Kang I."/>
            <person name="Ferriera S."/>
            <person name="Giovannoni S.J."/>
            <person name="Cho J.C."/>
        </authorList>
    </citation>
    <scope>NUCLEOTIDE SEQUENCE [LARGE SCALE GENOMIC DNA]</scope>
    <source>
        <strain evidence="8">ATCC BAA-628 / HTCC2559 / KCTC 12090</strain>
    </source>
</reference>
<dbReference type="PANTHER" id="PTHR33607:SF2">
    <property type="entry name" value="ENDONUCLEASE-1"/>
    <property type="match status" value="1"/>
</dbReference>
<organism evidence="7 8">
    <name type="scientific">Croceibacter atlanticus (strain ATCC BAA-628 / JCM 21780 / CIP 108009 / IAM 15332 / KCTC 12090 / HTCC2559)</name>
    <dbReference type="NCBI Taxonomy" id="216432"/>
    <lineage>
        <taxon>Bacteria</taxon>
        <taxon>Pseudomonadati</taxon>
        <taxon>Bacteroidota</taxon>
        <taxon>Flavobacteriia</taxon>
        <taxon>Flavobacteriales</taxon>
        <taxon>Flavobacteriaceae</taxon>
        <taxon>Croceibacter</taxon>
    </lineage>
</organism>
<feature type="signal peptide" evidence="5">
    <location>
        <begin position="1"/>
        <end position="21"/>
    </location>
</feature>
<sequence length="365" mass="41207">MRKKLLFTAFCCLTLTLAAQAPSGYYNNAQGQTGYSLKTALHNIIDNVDDANGQPFHMPQSYGDLWDVYEDSDSRIENGNTFVWEMYSDCDFEFVVDQDMGSGGGNECEFFNREHSFPRSWFDNDGLPIFTDPFHVIPADKKVNGMRGNLAYGEVSNVSYTSNNGSKIGSSALAGPTGNVFEPIDEFKGDIARQYFYVATRYENLISGWETNDTDGDSMLDGSSDQVFEDWALNMLYEWHVNDPVSAKELQRQEAIFDFQGNRNPFIDNEDWVFEIWGNSLSTNTVVLQEFKMYPNPTNGNTLNFNLPNADNSKVEIYSILGNRVLTTKGTSEAFRINIGNLASGVYLVKIQQGQQFKTLKLIRR</sequence>
<dbReference type="STRING" id="216432.CA2559_10308"/>
<dbReference type="HOGENOM" id="CLU_019348_2_0_10"/>
<proteinExistence type="inferred from homology"/>
<evidence type="ECO:0000313" key="7">
    <source>
        <dbReference type="EMBL" id="EAP86420.1"/>
    </source>
</evidence>
<dbReference type="PANTHER" id="PTHR33607">
    <property type="entry name" value="ENDONUCLEASE-1"/>
    <property type="match status" value="1"/>
</dbReference>
<gene>
    <name evidence="7" type="ordered locus">CA2559_10308</name>
</gene>
<dbReference type="NCBIfam" id="TIGR04183">
    <property type="entry name" value="Por_Secre_tail"/>
    <property type="match status" value="1"/>
</dbReference>
<dbReference type="EMBL" id="CP002046">
    <property type="protein sequence ID" value="EAP86420.1"/>
    <property type="molecule type" value="Genomic_DNA"/>
</dbReference>
<dbReference type="eggNOG" id="COG2356">
    <property type="taxonomic scope" value="Bacteria"/>
</dbReference>
<comment type="similarity">
    <text evidence="1">Belongs to the EndA/NucM nuclease family.</text>
</comment>
<dbReference type="GO" id="GO:0016787">
    <property type="term" value="F:hydrolase activity"/>
    <property type="evidence" value="ECO:0007669"/>
    <property type="project" value="UniProtKB-KW"/>
</dbReference>
<keyword evidence="8" id="KW-1185">Reference proteome</keyword>